<proteinExistence type="predicted"/>
<organism evidence="1 2">
    <name type="scientific">Sphaerisporangium album</name>
    <dbReference type="NCBI Taxonomy" id="509200"/>
    <lineage>
        <taxon>Bacteria</taxon>
        <taxon>Bacillati</taxon>
        <taxon>Actinomycetota</taxon>
        <taxon>Actinomycetes</taxon>
        <taxon>Streptosporangiales</taxon>
        <taxon>Streptosporangiaceae</taxon>
        <taxon>Sphaerisporangium</taxon>
    </lineage>
</organism>
<evidence type="ECO:0000313" key="1">
    <source>
        <dbReference type="EMBL" id="RCG32782.1"/>
    </source>
</evidence>
<keyword evidence="2" id="KW-1185">Reference proteome</keyword>
<dbReference type="RefSeq" id="WP_114027414.1">
    <property type="nucleotide sequence ID" value="NZ_QOIL01000002.1"/>
</dbReference>
<dbReference type="AlphaFoldDB" id="A0A367FSL4"/>
<name>A0A367FSL4_9ACTN</name>
<reference evidence="1 2" key="1">
    <citation type="submission" date="2018-06" db="EMBL/GenBank/DDBJ databases">
        <title>Sphaerisporangium craniellae sp. nov., isolated from a marine sponge in the South China Sea.</title>
        <authorList>
            <person name="Li L."/>
        </authorList>
    </citation>
    <scope>NUCLEOTIDE SEQUENCE [LARGE SCALE GENOMIC DNA]</scope>
    <source>
        <strain evidence="1 2">CCTCC AA 208026</strain>
    </source>
</reference>
<dbReference type="OrthoDB" id="5144898at2"/>
<sequence>MRIPWGSRALPPEAGVTLEPGERALVHARTPEGGYVVATDRALRLPGESPLPWYRIDRAQWDEEGLHVVATDGGEWRVSLPEPGRLPEAVRERVTSSILVNRHVRLVERGGVRLVARRVPGREDALWELVFDPGLDASDPGLRAAAEQVLEDLRRNLGI</sequence>
<gene>
    <name evidence="1" type="ORF">DQ384_04740</name>
</gene>
<evidence type="ECO:0000313" key="2">
    <source>
        <dbReference type="Proteomes" id="UP000253094"/>
    </source>
</evidence>
<dbReference type="Proteomes" id="UP000253094">
    <property type="component" value="Unassembled WGS sequence"/>
</dbReference>
<accession>A0A367FSL4</accession>
<protein>
    <submittedName>
        <fullName evidence="1">Uncharacterized protein</fullName>
    </submittedName>
</protein>
<comment type="caution">
    <text evidence="1">The sequence shown here is derived from an EMBL/GenBank/DDBJ whole genome shotgun (WGS) entry which is preliminary data.</text>
</comment>
<dbReference type="EMBL" id="QOIL01000002">
    <property type="protein sequence ID" value="RCG32782.1"/>
    <property type="molecule type" value="Genomic_DNA"/>
</dbReference>